<accession>A0A6B3Q4J8</accession>
<proteinExistence type="predicted"/>
<dbReference type="GO" id="GO:0016984">
    <property type="term" value="F:ribulose-bisphosphate carboxylase activity"/>
    <property type="evidence" value="ECO:0007669"/>
    <property type="project" value="InterPro"/>
</dbReference>
<protein>
    <submittedName>
        <fullName evidence="2">Cold-shock protein</fullName>
    </submittedName>
</protein>
<dbReference type="GO" id="GO:0015977">
    <property type="term" value="P:carbon fixation"/>
    <property type="evidence" value="ECO:0007669"/>
    <property type="project" value="InterPro"/>
</dbReference>
<sequence length="78" mass="8769">MAKETEDKLAKLAKESGNDFKKLDEMEKEFKLNESPDVERDDREESKLEKTLDKAPIFPPNTPNTPNNPTNPGSPANP</sequence>
<comment type="caution">
    <text evidence="2">The sequence shown here is derived from an EMBL/GenBank/DDBJ whole genome shotgun (WGS) entry which is preliminary data.</text>
</comment>
<feature type="compositionally biased region" description="Basic and acidic residues" evidence="1">
    <location>
        <begin position="27"/>
        <end position="53"/>
    </location>
</feature>
<gene>
    <name evidence="2" type="ORF">G3385_04730</name>
</gene>
<name>A0A6B3Q4J8_ENTFC</name>
<dbReference type="GO" id="GO:0000287">
    <property type="term" value="F:magnesium ion binding"/>
    <property type="evidence" value="ECO:0007669"/>
    <property type="project" value="InterPro"/>
</dbReference>
<dbReference type="InterPro" id="IPR020878">
    <property type="entry name" value="RuBisCo_large_chain_AS"/>
</dbReference>
<reference evidence="2" key="1">
    <citation type="submission" date="2020-02" db="EMBL/GenBank/DDBJ databases">
        <title>Draft Genome Sequences of Enterococcus faecium isolates derived from selected traditional Montenegrin brine cheese.</title>
        <authorList>
            <person name="Ruppitsch W."/>
            <person name="Nisic A."/>
            <person name="Allerberger F."/>
            <person name="Martinovic A."/>
        </authorList>
    </citation>
    <scope>NUCLEOTIDE SEQUENCE</scope>
    <source>
        <strain evidence="2">INF29</strain>
    </source>
</reference>
<dbReference type="AlphaFoldDB" id="A0A6B3Q4J8"/>
<feature type="compositionally biased region" description="Low complexity" evidence="1">
    <location>
        <begin position="64"/>
        <end position="78"/>
    </location>
</feature>
<evidence type="ECO:0000256" key="1">
    <source>
        <dbReference type="SAM" id="MobiDB-lite"/>
    </source>
</evidence>
<dbReference type="RefSeq" id="WP_002318547.1">
    <property type="nucleotide sequence ID" value="NZ_CAKMCF010000008.1"/>
</dbReference>
<dbReference type="EMBL" id="JAAHCB010000028">
    <property type="protein sequence ID" value="NEU45160.1"/>
    <property type="molecule type" value="Genomic_DNA"/>
</dbReference>
<dbReference type="PROSITE" id="PS00157">
    <property type="entry name" value="RUBISCO_LARGE"/>
    <property type="match status" value="1"/>
</dbReference>
<evidence type="ECO:0000313" key="2">
    <source>
        <dbReference type="EMBL" id="NEU45160.1"/>
    </source>
</evidence>
<feature type="region of interest" description="Disordered" evidence="1">
    <location>
        <begin position="27"/>
        <end position="78"/>
    </location>
</feature>
<organism evidence="2">
    <name type="scientific">Enterococcus faecium</name>
    <name type="common">Streptococcus faecium</name>
    <dbReference type="NCBI Taxonomy" id="1352"/>
    <lineage>
        <taxon>Bacteria</taxon>
        <taxon>Bacillati</taxon>
        <taxon>Bacillota</taxon>
        <taxon>Bacilli</taxon>
        <taxon>Lactobacillales</taxon>
        <taxon>Enterococcaceae</taxon>
        <taxon>Enterococcus</taxon>
    </lineage>
</organism>